<sequence>MTGKSDQTKFPDFSLTGKSESFSRFSLISRLAGNPADRINTTKLLQYPSSLHWSPWRSAYGVRRAIRRLRVQTPMGALLLSPTKTPSTGYSPMTRTREHFNKPKAFYAI</sequence>
<evidence type="ECO:0000313" key="3">
    <source>
        <dbReference type="Proteomes" id="UP000828390"/>
    </source>
</evidence>
<organism evidence="2 3">
    <name type="scientific">Dreissena polymorpha</name>
    <name type="common">Zebra mussel</name>
    <name type="synonym">Mytilus polymorpha</name>
    <dbReference type="NCBI Taxonomy" id="45954"/>
    <lineage>
        <taxon>Eukaryota</taxon>
        <taxon>Metazoa</taxon>
        <taxon>Spiralia</taxon>
        <taxon>Lophotrochozoa</taxon>
        <taxon>Mollusca</taxon>
        <taxon>Bivalvia</taxon>
        <taxon>Autobranchia</taxon>
        <taxon>Heteroconchia</taxon>
        <taxon>Euheterodonta</taxon>
        <taxon>Imparidentia</taxon>
        <taxon>Neoheterodontei</taxon>
        <taxon>Myida</taxon>
        <taxon>Dreissenoidea</taxon>
        <taxon>Dreissenidae</taxon>
        <taxon>Dreissena</taxon>
    </lineage>
</organism>
<accession>A0A9D4BVK4</accession>
<reference evidence="2" key="1">
    <citation type="journal article" date="2019" name="bioRxiv">
        <title>The Genome of the Zebra Mussel, Dreissena polymorpha: A Resource for Invasive Species Research.</title>
        <authorList>
            <person name="McCartney M.A."/>
            <person name="Auch B."/>
            <person name="Kono T."/>
            <person name="Mallez S."/>
            <person name="Zhang Y."/>
            <person name="Obille A."/>
            <person name="Becker A."/>
            <person name="Abrahante J.E."/>
            <person name="Garbe J."/>
            <person name="Badalamenti J.P."/>
            <person name="Herman A."/>
            <person name="Mangelson H."/>
            <person name="Liachko I."/>
            <person name="Sullivan S."/>
            <person name="Sone E.D."/>
            <person name="Koren S."/>
            <person name="Silverstein K.A.T."/>
            <person name="Beckman K.B."/>
            <person name="Gohl D.M."/>
        </authorList>
    </citation>
    <scope>NUCLEOTIDE SEQUENCE</scope>
    <source>
        <strain evidence="2">Duluth1</strain>
        <tissue evidence="2">Whole animal</tissue>
    </source>
</reference>
<keyword evidence="3" id="KW-1185">Reference proteome</keyword>
<gene>
    <name evidence="2" type="ORF">DPMN_070347</name>
</gene>
<reference evidence="2" key="2">
    <citation type="submission" date="2020-11" db="EMBL/GenBank/DDBJ databases">
        <authorList>
            <person name="McCartney M.A."/>
            <person name="Auch B."/>
            <person name="Kono T."/>
            <person name="Mallez S."/>
            <person name="Becker A."/>
            <person name="Gohl D.M."/>
            <person name="Silverstein K.A.T."/>
            <person name="Koren S."/>
            <person name="Bechman K.B."/>
            <person name="Herman A."/>
            <person name="Abrahante J.E."/>
            <person name="Garbe J."/>
        </authorList>
    </citation>
    <scope>NUCLEOTIDE SEQUENCE</scope>
    <source>
        <strain evidence="2">Duluth1</strain>
        <tissue evidence="2">Whole animal</tissue>
    </source>
</reference>
<dbReference type="Proteomes" id="UP000828390">
    <property type="component" value="Unassembled WGS sequence"/>
</dbReference>
<comment type="caution">
    <text evidence="2">The sequence shown here is derived from an EMBL/GenBank/DDBJ whole genome shotgun (WGS) entry which is preliminary data.</text>
</comment>
<evidence type="ECO:0000256" key="1">
    <source>
        <dbReference type="SAM" id="MobiDB-lite"/>
    </source>
</evidence>
<proteinExistence type="predicted"/>
<evidence type="ECO:0000313" key="2">
    <source>
        <dbReference type="EMBL" id="KAH3710852.1"/>
    </source>
</evidence>
<feature type="region of interest" description="Disordered" evidence="1">
    <location>
        <begin position="77"/>
        <end position="96"/>
    </location>
</feature>
<dbReference type="AlphaFoldDB" id="A0A9D4BVK4"/>
<protein>
    <submittedName>
        <fullName evidence="2">Uncharacterized protein</fullName>
    </submittedName>
</protein>
<dbReference type="EMBL" id="JAIWYP010000014">
    <property type="protein sequence ID" value="KAH3710852.1"/>
    <property type="molecule type" value="Genomic_DNA"/>
</dbReference>
<feature type="compositionally biased region" description="Polar residues" evidence="1">
    <location>
        <begin position="82"/>
        <end position="94"/>
    </location>
</feature>
<name>A0A9D4BVK4_DREPO</name>